<comment type="caution">
    <text evidence="5">The sequence shown here is derived from an EMBL/GenBank/DDBJ whole genome shotgun (WGS) entry which is preliminary data.</text>
</comment>
<keyword evidence="1" id="KW-0645">Protease</keyword>
<dbReference type="GO" id="GO:0004252">
    <property type="term" value="F:serine-type endopeptidase activity"/>
    <property type="evidence" value="ECO:0007669"/>
    <property type="project" value="InterPro"/>
</dbReference>
<evidence type="ECO:0000256" key="3">
    <source>
        <dbReference type="ARBA" id="ARBA00022825"/>
    </source>
</evidence>
<dbReference type="InterPro" id="IPR034074">
    <property type="entry name" value="Y4bN_pept_dom"/>
</dbReference>
<dbReference type="PRINTS" id="PR00723">
    <property type="entry name" value="SUBTILISIN"/>
</dbReference>
<keyword evidence="2" id="KW-0378">Hydrolase</keyword>
<dbReference type="GO" id="GO:0006508">
    <property type="term" value="P:proteolysis"/>
    <property type="evidence" value="ECO:0007669"/>
    <property type="project" value="UniProtKB-KW"/>
</dbReference>
<organism evidence="5 6">
    <name type="scientific">Parapedobacter pyrenivorans</name>
    <dbReference type="NCBI Taxonomy" id="1305674"/>
    <lineage>
        <taxon>Bacteria</taxon>
        <taxon>Pseudomonadati</taxon>
        <taxon>Bacteroidota</taxon>
        <taxon>Sphingobacteriia</taxon>
        <taxon>Sphingobacteriales</taxon>
        <taxon>Sphingobacteriaceae</taxon>
        <taxon>Parapedobacter</taxon>
    </lineage>
</organism>
<evidence type="ECO:0000313" key="5">
    <source>
        <dbReference type="EMBL" id="GGH01547.1"/>
    </source>
</evidence>
<keyword evidence="6" id="KW-1185">Reference proteome</keyword>
<gene>
    <name evidence="5" type="ORF">GCM10007415_42100</name>
</gene>
<keyword evidence="3" id="KW-0720">Serine protease</keyword>
<dbReference type="RefSeq" id="WP_188508100.1">
    <property type="nucleotide sequence ID" value="NZ_BMER01000006.1"/>
</dbReference>
<feature type="domain" description="Peptidase S8/S53" evidence="4">
    <location>
        <begin position="280"/>
        <end position="606"/>
    </location>
</feature>
<dbReference type="AlphaFoldDB" id="A0A917I0G0"/>
<dbReference type="InterPro" id="IPR015500">
    <property type="entry name" value="Peptidase_S8_subtilisin-rel"/>
</dbReference>
<dbReference type="Pfam" id="PF00082">
    <property type="entry name" value="Peptidase_S8"/>
    <property type="match status" value="1"/>
</dbReference>
<evidence type="ECO:0000256" key="2">
    <source>
        <dbReference type="ARBA" id="ARBA00022801"/>
    </source>
</evidence>
<dbReference type="CDD" id="cd04847">
    <property type="entry name" value="Peptidases_S8_Subtilisin_like_2"/>
    <property type="match status" value="1"/>
</dbReference>
<name>A0A917I0G0_9SPHI</name>
<dbReference type="EMBL" id="BMER01000006">
    <property type="protein sequence ID" value="GGH01547.1"/>
    <property type="molecule type" value="Genomic_DNA"/>
</dbReference>
<dbReference type="Proteomes" id="UP000660862">
    <property type="component" value="Unassembled WGS sequence"/>
</dbReference>
<reference evidence="5" key="1">
    <citation type="journal article" date="2014" name="Int. J. Syst. Evol. Microbiol.">
        <title>Complete genome sequence of Corynebacterium casei LMG S-19264T (=DSM 44701T), isolated from a smear-ripened cheese.</title>
        <authorList>
            <consortium name="US DOE Joint Genome Institute (JGI-PGF)"/>
            <person name="Walter F."/>
            <person name="Albersmeier A."/>
            <person name="Kalinowski J."/>
            <person name="Ruckert C."/>
        </authorList>
    </citation>
    <scope>NUCLEOTIDE SEQUENCE</scope>
    <source>
        <strain evidence="5">CGMCC 1.12195</strain>
    </source>
</reference>
<proteinExistence type="predicted"/>
<dbReference type="Gene3D" id="3.40.50.200">
    <property type="entry name" value="Peptidase S8/S53 domain"/>
    <property type="match status" value="1"/>
</dbReference>
<evidence type="ECO:0000256" key="1">
    <source>
        <dbReference type="ARBA" id="ARBA00022670"/>
    </source>
</evidence>
<sequence length="834" mass="93499">MPDFDHLFVDKRFLSVHPYTTGGGGAGVLARSDINRQQHGNSIRVRFNEALQDFWEGRDEQDFVYLEFTSAIDFELDVDKFDSARKSFRVAYVKKTPFTDSDGNQHIVYKSAIYLDQKAIAGFLNMIEDYLTKYTWQSELAGNPKPQYNTLVSNIEDIQAATLRSFWQEGEDDFPPIDQEVWWEVWLDNGGLENVIDYLTVALEPYDIQIGIQWLHFPEHSVGLVKGTAEQLSVSLLYTNRLAELRKPRETAEFFTGLERADQNDWVDDLRQRVDNLTEGSTISVCLLDTGVNRGHPLLADLVPEHNLDTIIPEAGRNDSGNGTTGHGTPMAGLMLYGDLTDAFDSQDRIRVYHHFESVKLISPGNAHNPQNYGYVTQEAMDRAEIINFDHKRVYCLAVTSDTVEHGGGPTSWSAAVDQHAFGSVELPNDARLTMVSSGNLTAEQLQNYPQSNRETSIHEPAQAFNAITVGSYTQKDRIDLDQYPGTSPLAQRGAMAPSNSTAIGWDNKWPRKPDIVMEGGNYAEQHGALLEPDSLFLLSTAKGSVLNRWITTFGDTSGATALASRLAARLYYRYPELRPETLRALIVHSAEWTPQMIGIAHAKIGDLPPAERIEILKQVGYGVPNLNRASNSAENALTLIAESQLKPFKWGDSRVKTDEFHLYQLPWPTDALWELGATTVRLKITLSYFIEPNPGNKRYVEPNNYASHGLRFKMISPTESPDAFMGRVSEAMKDNEYVAEGKETGWQLGAQCRDKGSVHKDIWEGTAADLAMRNAIAIHPVGGWWKTRKKLKRYENTVRYSLVVSIEAPDVGVDIYNPVAQLIETFVPVEITT</sequence>
<dbReference type="InterPro" id="IPR036852">
    <property type="entry name" value="Peptidase_S8/S53_dom_sf"/>
</dbReference>
<evidence type="ECO:0000259" key="4">
    <source>
        <dbReference type="Pfam" id="PF00082"/>
    </source>
</evidence>
<evidence type="ECO:0000313" key="6">
    <source>
        <dbReference type="Proteomes" id="UP000660862"/>
    </source>
</evidence>
<reference evidence="5" key="2">
    <citation type="submission" date="2020-09" db="EMBL/GenBank/DDBJ databases">
        <authorList>
            <person name="Sun Q."/>
            <person name="Zhou Y."/>
        </authorList>
    </citation>
    <scope>NUCLEOTIDE SEQUENCE</scope>
    <source>
        <strain evidence="5">CGMCC 1.12195</strain>
    </source>
</reference>
<dbReference type="SUPFAM" id="SSF52743">
    <property type="entry name" value="Subtilisin-like"/>
    <property type="match status" value="1"/>
</dbReference>
<protein>
    <recommendedName>
        <fullName evidence="4">Peptidase S8/S53 domain-containing protein</fullName>
    </recommendedName>
</protein>
<accession>A0A917I0G0</accession>
<dbReference type="InterPro" id="IPR000209">
    <property type="entry name" value="Peptidase_S8/S53_dom"/>
</dbReference>